<reference evidence="2" key="2">
    <citation type="submission" date="2014-06" db="EMBL/GenBank/DDBJ databases">
        <authorList>
            <person name="Genoscope - CEA"/>
        </authorList>
    </citation>
    <scope>NUCLEOTIDE SEQUENCE</scope>
</reference>
<evidence type="ECO:0000313" key="1">
    <source>
        <dbReference type="EMBL" id="CAF1780253.1"/>
    </source>
</evidence>
<reference evidence="2 3" key="1">
    <citation type="journal article" date="2014" name="Science">
        <title>Plant genetics. Early allopolyploid evolution in the post-Neolithic Brassica napus oilseed genome.</title>
        <authorList>
            <person name="Chalhoub B."/>
            <person name="Denoeud F."/>
            <person name="Liu S."/>
            <person name="Parkin I.A."/>
            <person name="Tang H."/>
            <person name="Wang X."/>
            <person name="Chiquet J."/>
            <person name="Belcram H."/>
            <person name="Tong C."/>
            <person name="Samans B."/>
            <person name="Correa M."/>
            <person name="Da Silva C."/>
            <person name="Just J."/>
            <person name="Falentin C."/>
            <person name="Koh C.S."/>
            <person name="Le Clainche I."/>
            <person name="Bernard M."/>
            <person name="Bento P."/>
            <person name="Noel B."/>
            <person name="Labadie K."/>
            <person name="Alberti A."/>
            <person name="Charles M."/>
            <person name="Arnaud D."/>
            <person name="Guo H."/>
            <person name="Daviaud C."/>
            <person name="Alamery S."/>
            <person name="Jabbari K."/>
            <person name="Zhao M."/>
            <person name="Edger P.P."/>
            <person name="Chelaifa H."/>
            <person name="Tack D."/>
            <person name="Lassalle G."/>
            <person name="Mestiri I."/>
            <person name="Schnel N."/>
            <person name="Le Paslier M.C."/>
            <person name="Fan G."/>
            <person name="Renault V."/>
            <person name="Bayer P.E."/>
            <person name="Golicz A.A."/>
            <person name="Manoli S."/>
            <person name="Lee T.H."/>
            <person name="Thi V.H."/>
            <person name="Chalabi S."/>
            <person name="Hu Q."/>
            <person name="Fan C."/>
            <person name="Tollenaere R."/>
            <person name="Lu Y."/>
            <person name="Battail C."/>
            <person name="Shen J."/>
            <person name="Sidebottom C.H."/>
            <person name="Wang X."/>
            <person name="Canaguier A."/>
            <person name="Chauveau A."/>
            <person name="Berard A."/>
            <person name="Deniot G."/>
            <person name="Guan M."/>
            <person name="Liu Z."/>
            <person name="Sun F."/>
            <person name="Lim Y.P."/>
            <person name="Lyons E."/>
            <person name="Town C.D."/>
            <person name="Bancroft I."/>
            <person name="Wang X."/>
            <person name="Meng J."/>
            <person name="Ma J."/>
            <person name="Pires J.C."/>
            <person name="King G.J."/>
            <person name="Brunel D."/>
            <person name="Delourme R."/>
            <person name="Renard M."/>
            <person name="Aury J.M."/>
            <person name="Adams K.L."/>
            <person name="Batley J."/>
            <person name="Snowdon R.J."/>
            <person name="Tost J."/>
            <person name="Edwards D."/>
            <person name="Zhou Y."/>
            <person name="Hua W."/>
            <person name="Sharpe A.G."/>
            <person name="Paterson A.H."/>
            <person name="Guan C."/>
            <person name="Wincker P."/>
        </authorList>
    </citation>
    <scope>NUCLEOTIDE SEQUENCE [LARGE SCALE GENOMIC DNA]</scope>
    <source>
        <strain evidence="3">cv. Darmor-bzh</strain>
    </source>
</reference>
<organism evidence="2 3">
    <name type="scientific">Brassica napus</name>
    <name type="common">Rape</name>
    <dbReference type="NCBI Taxonomy" id="3708"/>
    <lineage>
        <taxon>Eukaryota</taxon>
        <taxon>Viridiplantae</taxon>
        <taxon>Streptophyta</taxon>
        <taxon>Embryophyta</taxon>
        <taxon>Tracheophyta</taxon>
        <taxon>Spermatophyta</taxon>
        <taxon>Magnoliopsida</taxon>
        <taxon>eudicotyledons</taxon>
        <taxon>Gunneridae</taxon>
        <taxon>Pentapetalae</taxon>
        <taxon>rosids</taxon>
        <taxon>malvids</taxon>
        <taxon>Brassicales</taxon>
        <taxon>Brassicaceae</taxon>
        <taxon>Brassiceae</taxon>
        <taxon>Brassica</taxon>
    </lineage>
</organism>
<evidence type="ECO:0000313" key="3">
    <source>
        <dbReference type="Proteomes" id="UP000028999"/>
    </source>
</evidence>
<sequence>MRVHVISHDPFWPIPQKAHNFFVAAWTVNVHHETIANCFRHCKISSEDGIPTILEEQSTSENDIHELEVVINNLGYLNRMDVNSLLDYPGENDTCLEAQSLEEIVASVLKVDDEPEDDDVIPLETITRKEAIVAYKTLRKFWMQFEKTTAGVLDVLIKIGDELQKDFKFKKKQTTIGSYFSRLS</sequence>
<reference evidence="1" key="3">
    <citation type="submission" date="2021-01" db="EMBL/GenBank/DDBJ databases">
        <authorList>
            <consortium name="Genoscope - CEA"/>
            <person name="William W."/>
        </authorList>
    </citation>
    <scope>NUCLEOTIDE SEQUENCE</scope>
</reference>
<protein>
    <submittedName>
        <fullName evidence="1">(rape) hypothetical protein</fullName>
    </submittedName>
    <submittedName>
        <fullName evidence="2">BnaC09g39580D protein</fullName>
    </submittedName>
</protein>
<dbReference type="Proteomes" id="UP001295469">
    <property type="component" value="Chromosome C09"/>
</dbReference>
<dbReference type="EMBL" id="LK032175">
    <property type="protein sequence ID" value="CDY25443.1"/>
    <property type="molecule type" value="Genomic_DNA"/>
</dbReference>
<dbReference type="AlphaFoldDB" id="A0A078GLE6"/>
<dbReference type="STRING" id="3708.A0A078GLE6"/>
<gene>
    <name evidence="2" type="primary">BnaC09g39580D</name>
    <name evidence="1" type="ORF">DARMORV10_C09P58540.1</name>
    <name evidence="2" type="ORF">GSBRNA2T00032654001</name>
</gene>
<dbReference type="PaxDb" id="3708-A0A078GLE6"/>
<dbReference type="OMA" id="ANCFRHY"/>
<evidence type="ECO:0000313" key="2">
    <source>
        <dbReference type="EMBL" id="CDY25443.1"/>
    </source>
</evidence>
<keyword evidence="3" id="KW-1185">Reference proteome</keyword>
<name>A0A078GLE6_BRANA</name>
<accession>A0A078GLE6</accession>
<proteinExistence type="predicted"/>
<dbReference type="Proteomes" id="UP000028999">
    <property type="component" value="Unassembled WGS sequence"/>
</dbReference>
<dbReference type="EMBL" id="HG994373">
    <property type="protein sequence ID" value="CAF1780253.1"/>
    <property type="molecule type" value="Genomic_DNA"/>
</dbReference>
<dbReference type="Gramene" id="CDY25443">
    <property type="protein sequence ID" value="CDY25443"/>
    <property type="gene ID" value="GSBRNA2T00032654001"/>
</dbReference>